<protein>
    <recommendedName>
        <fullName evidence="5 8">ATP phosphoribosyltransferase regulatory subunit</fullName>
    </recommendedName>
</protein>
<dbReference type="NCBIfam" id="TIGR00443">
    <property type="entry name" value="hisZ_biosyn_reg"/>
    <property type="match status" value="1"/>
</dbReference>
<dbReference type="PANTHER" id="PTHR43707">
    <property type="entry name" value="HISTIDYL-TRNA SYNTHETASE"/>
    <property type="match status" value="1"/>
</dbReference>
<dbReference type="InterPro" id="IPR004517">
    <property type="entry name" value="HisZ"/>
</dbReference>
<comment type="pathway">
    <text evidence="2 8">Amino-acid biosynthesis; L-histidine biosynthesis; L-histidine from 5-phospho-alpha-D-ribose 1-diphosphate: step 1/9.</text>
</comment>
<dbReference type="Gene3D" id="3.30.930.10">
    <property type="entry name" value="Bira Bifunctional Protein, Domain 2"/>
    <property type="match status" value="1"/>
</dbReference>
<proteinExistence type="inferred from homology"/>
<evidence type="ECO:0000256" key="1">
    <source>
        <dbReference type="ARBA" id="ARBA00004496"/>
    </source>
</evidence>
<evidence type="ECO:0000259" key="9">
    <source>
        <dbReference type="Pfam" id="PF13393"/>
    </source>
</evidence>
<evidence type="ECO:0000256" key="6">
    <source>
        <dbReference type="ARBA" id="ARBA00022490"/>
    </source>
</evidence>
<dbReference type="InterPro" id="IPR004516">
    <property type="entry name" value="HisRS/HisZ"/>
</dbReference>
<comment type="miscellaneous">
    <text evidence="8">This function is generally fulfilled by the C-terminal part of HisG, which is missing in some bacteria such as this one.</text>
</comment>
<keyword evidence="10" id="KW-0808">Transferase</keyword>
<comment type="caution">
    <text evidence="10">The sequence shown here is derived from an EMBL/GenBank/DDBJ whole genome shotgun (WGS) entry which is preliminary data.</text>
</comment>
<evidence type="ECO:0000256" key="3">
    <source>
        <dbReference type="ARBA" id="ARBA00005539"/>
    </source>
</evidence>
<dbReference type="GO" id="GO:0016757">
    <property type="term" value="F:glycosyltransferase activity"/>
    <property type="evidence" value="ECO:0007669"/>
    <property type="project" value="UniProtKB-KW"/>
</dbReference>
<evidence type="ECO:0000256" key="2">
    <source>
        <dbReference type="ARBA" id="ARBA00004667"/>
    </source>
</evidence>
<keyword evidence="8" id="KW-0028">Amino-acid biosynthesis</keyword>
<dbReference type="Proteomes" id="UP000772812">
    <property type="component" value="Unassembled WGS sequence"/>
</dbReference>
<evidence type="ECO:0000256" key="7">
    <source>
        <dbReference type="ARBA" id="ARBA00025246"/>
    </source>
</evidence>
<evidence type="ECO:0000313" key="11">
    <source>
        <dbReference type="Proteomes" id="UP000772812"/>
    </source>
</evidence>
<dbReference type="CDD" id="cd00773">
    <property type="entry name" value="HisRS-like_core"/>
    <property type="match status" value="1"/>
</dbReference>
<dbReference type="SUPFAM" id="SSF55681">
    <property type="entry name" value="Class II aaRS and biotin synthetases"/>
    <property type="match status" value="1"/>
</dbReference>
<keyword evidence="8" id="KW-0368">Histidine biosynthesis</keyword>
<dbReference type="PANTHER" id="PTHR43707:SF1">
    <property type="entry name" value="HISTIDINE--TRNA LIGASE, MITOCHONDRIAL-RELATED"/>
    <property type="match status" value="1"/>
</dbReference>
<comment type="function">
    <text evidence="7 8">Required for the first step of histidine biosynthesis. May allow the feedback regulation of ATP phosphoribosyltransferase activity by histidine.</text>
</comment>
<evidence type="ECO:0000256" key="5">
    <source>
        <dbReference type="ARBA" id="ARBA00020397"/>
    </source>
</evidence>
<comment type="subunit">
    <text evidence="4 8">Heteromultimer composed of HisG and HisZ subunits.</text>
</comment>
<reference evidence="10 11" key="1">
    <citation type="journal article" date="2021" name="Syst. Appl. Microbiol.">
        <title>Persephonella atlantica sp. nov.: How to adapt to physico-chemical gradients in high temperature hydrothermal habitats.</title>
        <authorList>
            <person name="Francois D.X."/>
            <person name="Godfroy A."/>
            <person name="Mathien C."/>
            <person name="Aube J."/>
            <person name="Cathalot C."/>
            <person name="Lesongeur F."/>
            <person name="L'Haridon S."/>
            <person name="Philippon X."/>
            <person name="Roussel E.G."/>
        </authorList>
    </citation>
    <scope>NUCLEOTIDE SEQUENCE [LARGE SCALE GENOMIC DNA]</scope>
    <source>
        <strain evidence="10 11">MO1340</strain>
    </source>
</reference>
<dbReference type="InterPro" id="IPR045864">
    <property type="entry name" value="aa-tRNA-synth_II/BPL/LPL"/>
</dbReference>
<evidence type="ECO:0000256" key="8">
    <source>
        <dbReference type="HAMAP-Rule" id="MF_00125"/>
    </source>
</evidence>
<feature type="domain" description="Class II Histidinyl-tRNA synthetase (HisRS)-like catalytic core" evidence="9">
    <location>
        <begin position="9"/>
        <end position="314"/>
    </location>
</feature>
<sequence>MNIDLPAGVRTFSRAETYEIKQIIRKINNVFEQWAYEEIKLPFFEYLSVHSRGLDEEITGKSFKIVDRSSGEILTLRADFTAQIARYFSSLKKKELPKRYYYTGTIFRYSPPKGDNLWEKVQTGIELIGSNKVEADAEIIAVASQSLKRLGIENFQIDINNTQIFSFLKSYLNLSEEEHTEFMEFIRKREIYSLKEFVKRKGITGEIKKFITELPTYQGEISLIDRLSQEFKIKGLEEVFNQLRQIYSILKEYNLSDRILFDLGEPKEISYYTGIVFEIFIKDFSRPVGHGGRYDNLISKYNGDIPATGFAFDVLSIWEYMKKNRLIKEKNYKDFFIIDLTPTKKQAYKLGKDLRDRGYTVGRDIIDRKLEESIKFAFNNRYRKVIVIGLDSTEKSIYIYSTEKSFERKSIQEFLKEV</sequence>
<evidence type="ECO:0000256" key="4">
    <source>
        <dbReference type="ARBA" id="ARBA00011496"/>
    </source>
</evidence>
<accession>A0ABS1GGF1</accession>
<keyword evidence="11" id="KW-1185">Reference proteome</keyword>
<dbReference type="HAMAP" id="MF_00125">
    <property type="entry name" value="HisZ"/>
    <property type="match status" value="1"/>
</dbReference>
<dbReference type="InterPro" id="IPR041715">
    <property type="entry name" value="HisRS-like_core"/>
</dbReference>
<comment type="subcellular location">
    <subcellularLocation>
        <location evidence="1 8">Cytoplasm</location>
    </subcellularLocation>
</comment>
<keyword evidence="6 8" id="KW-0963">Cytoplasm</keyword>
<evidence type="ECO:0000313" key="10">
    <source>
        <dbReference type="EMBL" id="MBK3331950.1"/>
    </source>
</evidence>
<dbReference type="RefSeq" id="WP_200673346.1">
    <property type="nucleotide sequence ID" value="NZ_JAACYA010000001.1"/>
</dbReference>
<dbReference type="Pfam" id="PF13393">
    <property type="entry name" value="tRNA-synt_His"/>
    <property type="match status" value="1"/>
</dbReference>
<dbReference type="PIRSF" id="PIRSF001549">
    <property type="entry name" value="His-tRNA_synth"/>
    <property type="match status" value="1"/>
</dbReference>
<keyword evidence="10" id="KW-0328">Glycosyltransferase</keyword>
<gene>
    <name evidence="8 10" type="primary">hisZ</name>
    <name evidence="10" type="ORF">GWK41_02560</name>
</gene>
<name>A0ABS1GGF1_9AQUI</name>
<organism evidence="10 11">
    <name type="scientific">Persephonella atlantica</name>
    <dbReference type="NCBI Taxonomy" id="2699429"/>
    <lineage>
        <taxon>Bacteria</taxon>
        <taxon>Pseudomonadati</taxon>
        <taxon>Aquificota</taxon>
        <taxon>Aquificia</taxon>
        <taxon>Aquificales</taxon>
        <taxon>Hydrogenothermaceae</taxon>
        <taxon>Persephonella</taxon>
    </lineage>
</organism>
<comment type="similarity">
    <text evidence="3 8">Belongs to the class-II aminoacyl-tRNA synthetase family. HisZ subfamily.</text>
</comment>
<dbReference type="EMBL" id="JAACYA010000001">
    <property type="protein sequence ID" value="MBK3331950.1"/>
    <property type="molecule type" value="Genomic_DNA"/>
</dbReference>